<reference evidence="3" key="1">
    <citation type="submission" date="2016-02" db="EMBL/GenBank/DDBJ databases">
        <authorList>
            <person name="Schultz-Johansen M."/>
            <person name="Glaring M.A."/>
            <person name="Bech P.K."/>
            <person name="Stougaard P."/>
        </authorList>
    </citation>
    <scope>NUCLEOTIDE SEQUENCE [LARGE SCALE GENOMIC DNA]</scope>
    <source>
        <strain evidence="3">S66</strain>
    </source>
</reference>
<evidence type="ECO:0000256" key="1">
    <source>
        <dbReference type="SAM" id="Phobius"/>
    </source>
</evidence>
<proteinExistence type="predicted"/>
<protein>
    <submittedName>
        <fullName evidence="2">Uncharacterized protein</fullName>
    </submittedName>
</protein>
<accession>A0A135ZZ09</accession>
<keyword evidence="1" id="KW-0812">Transmembrane</keyword>
<dbReference type="EMBL" id="LSNE01000007">
    <property type="protein sequence ID" value="KXI28215.1"/>
    <property type="molecule type" value="Genomic_DNA"/>
</dbReference>
<evidence type="ECO:0000313" key="3">
    <source>
        <dbReference type="Proteomes" id="UP000070299"/>
    </source>
</evidence>
<evidence type="ECO:0000313" key="2">
    <source>
        <dbReference type="EMBL" id="KXI28215.1"/>
    </source>
</evidence>
<organism evidence="2 3">
    <name type="scientific">Paraglaciecola hydrolytica</name>
    <dbReference type="NCBI Taxonomy" id="1799789"/>
    <lineage>
        <taxon>Bacteria</taxon>
        <taxon>Pseudomonadati</taxon>
        <taxon>Pseudomonadota</taxon>
        <taxon>Gammaproteobacteria</taxon>
        <taxon>Alteromonadales</taxon>
        <taxon>Alteromonadaceae</taxon>
        <taxon>Paraglaciecola</taxon>
    </lineage>
</organism>
<feature type="transmembrane region" description="Helical" evidence="1">
    <location>
        <begin position="85"/>
        <end position="107"/>
    </location>
</feature>
<dbReference type="RefSeq" id="WP_068378297.1">
    <property type="nucleotide sequence ID" value="NZ_LSNE01000007.1"/>
</dbReference>
<dbReference type="Proteomes" id="UP000070299">
    <property type="component" value="Unassembled WGS sequence"/>
</dbReference>
<keyword evidence="3" id="KW-1185">Reference proteome</keyword>
<gene>
    <name evidence="2" type="ORF">AX660_17710</name>
</gene>
<keyword evidence="1" id="KW-1133">Transmembrane helix</keyword>
<sequence length="150" mass="15911">MDGSTQLKIAATLSFIAALLHVAIVIGGPAWYRFFGAGEGMAQLAKSGSMQPIIITLGIAVILFVFGLYALSGAGVIVKLPLLKLGLVFITAIYLLRGIAGLVLPFVSKHPAISQNSTTFWLVSSVICCVFGLFYFLGTKNSWEGLSITQ</sequence>
<dbReference type="OrthoDB" id="5457135at2"/>
<feature type="transmembrane region" description="Helical" evidence="1">
    <location>
        <begin position="119"/>
        <end position="137"/>
    </location>
</feature>
<name>A0A135ZZ09_9ALTE</name>
<dbReference type="AlphaFoldDB" id="A0A135ZZ09"/>
<keyword evidence="1" id="KW-0472">Membrane</keyword>
<feature type="transmembrane region" description="Helical" evidence="1">
    <location>
        <begin position="52"/>
        <end position="78"/>
    </location>
</feature>
<feature type="transmembrane region" description="Helical" evidence="1">
    <location>
        <begin position="12"/>
        <end position="32"/>
    </location>
</feature>
<dbReference type="STRING" id="1799789.AX660_17710"/>
<comment type="caution">
    <text evidence="2">The sequence shown here is derived from an EMBL/GenBank/DDBJ whole genome shotgun (WGS) entry which is preliminary data.</text>
</comment>